<dbReference type="Gene3D" id="2.60.40.1730">
    <property type="entry name" value="tricorn interacting facor f3 domain"/>
    <property type="match status" value="1"/>
</dbReference>
<evidence type="ECO:0000259" key="14">
    <source>
        <dbReference type="Pfam" id="PF17900"/>
    </source>
</evidence>
<dbReference type="GO" id="GO:0008270">
    <property type="term" value="F:zinc ion binding"/>
    <property type="evidence" value="ECO:0007669"/>
    <property type="project" value="InterPro"/>
</dbReference>
<dbReference type="InterPro" id="IPR001930">
    <property type="entry name" value="Peptidase_M1"/>
</dbReference>
<feature type="domain" description="Peptidase M1 membrane alanine aminopeptidase" evidence="13">
    <location>
        <begin position="248"/>
        <end position="439"/>
    </location>
</feature>
<keyword evidence="10" id="KW-0482">Metalloprotease</keyword>
<keyword evidence="8" id="KW-0378">Hydrolase</keyword>
<dbReference type="PRINTS" id="PR00756">
    <property type="entry name" value="ALADIPTASE"/>
</dbReference>
<evidence type="ECO:0000256" key="6">
    <source>
        <dbReference type="ARBA" id="ARBA00022670"/>
    </source>
</evidence>
<evidence type="ECO:0000256" key="2">
    <source>
        <dbReference type="ARBA" id="ARBA00001947"/>
    </source>
</evidence>
<keyword evidence="6" id="KW-0645">Protease</keyword>
<evidence type="ECO:0000256" key="10">
    <source>
        <dbReference type="ARBA" id="ARBA00023049"/>
    </source>
</evidence>
<comment type="catalytic activity">
    <reaction evidence="1">
        <text>Release of an N-terminal amino acid, Xaa-|-Yaa- from a peptide, amide or arylamide. Xaa is preferably Ala, but may be most amino acids including Pro (slow action). When a terminal hydrophobic residue is followed by a prolyl residue, the two may be released as an intact Xaa-Pro dipeptide.</text>
        <dbReference type="EC" id="3.4.11.2"/>
    </reaction>
</comment>
<dbReference type="InterPro" id="IPR050344">
    <property type="entry name" value="Peptidase_M1_aminopeptidases"/>
</dbReference>
<evidence type="ECO:0000256" key="12">
    <source>
        <dbReference type="ARBA" id="ARBA00031533"/>
    </source>
</evidence>
<dbReference type="RefSeq" id="WP_005180984.1">
    <property type="nucleotide sequence ID" value="NZ_CP045804.1"/>
</dbReference>
<dbReference type="SUPFAM" id="SSF55486">
    <property type="entry name" value="Metalloproteases ('zincins'), catalytic domain"/>
    <property type="match status" value="1"/>
</dbReference>
<evidence type="ECO:0000256" key="7">
    <source>
        <dbReference type="ARBA" id="ARBA00022723"/>
    </source>
</evidence>
<sequence>MPGKSGRRTPGTPLLGAPSDALDPYLPNNGNLGFRVLRYDLELEYKVASNRLDGTATLTATSYRELRRFTLDLAAAMRVSRVSVNGKRARYTHRDSKLAVTPDAAIPPGGALTVAVRYTGSPRPISGAWGEVGWEELTDGSLCANQPNGAASWFPCDDHPSCKAPYRISITTDSPYYALANGTLVDKRVRGSRTTWVYQQVEPMSTYLASVQIGQYKRVSLRQKPFPVHAIFPPRLSRDFDVDFGRQLEMIDAFTEMFGPYPFPGYTVVVTDDELDIPIEAQSFSTFGANHCDGSRHSERLVAHELAHQWFGNSVTLERWRDIWLHEGFACYAEWLWSQRSGGPSADECARKYYQKLRSTAVRVPLADPTPAKMFDDWVYKRGAITLHALRLRIGDGNFFALIRRWTEKYRYGTATTEDFISLAANYSTEPLGELWQQWLFTPALPPYPGPGK</sequence>
<evidence type="ECO:0000256" key="3">
    <source>
        <dbReference type="ARBA" id="ARBA00010136"/>
    </source>
</evidence>
<dbReference type="InterPro" id="IPR014782">
    <property type="entry name" value="Peptidase_M1_dom"/>
</dbReference>
<dbReference type="InterPro" id="IPR027268">
    <property type="entry name" value="Peptidase_M4/M1_CTD_sf"/>
</dbReference>
<organism evidence="15">
    <name type="scientific">Gordonia amarae</name>
    <dbReference type="NCBI Taxonomy" id="36821"/>
    <lineage>
        <taxon>Bacteria</taxon>
        <taxon>Bacillati</taxon>
        <taxon>Actinomycetota</taxon>
        <taxon>Actinomycetes</taxon>
        <taxon>Mycobacteriales</taxon>
        <taxon>Gordoniaceae</taxon>
        <taxon>Gordonia</taxon>
    </lineage>
</organism>
<comment type="similarity">
    <text evidence="3">Belongs to the peptidase M1 family.</text>
</comment>
<dbReference type="InterPro" id="IPR045357">
    <property type="entry name" value="Aminopeptidase_N-like_N"/>
</dbReference>
<evidence type="ECO:0000256" key="9">
    <source>
        <dbReference type="ARBA" id="ARBA00022833"/>
    </source>
</evidence>
<dbReference type="Gene3D" id="1.10.390.10">
    <property type="entry name" value="Neutral Protease Domain 2"/>
    <property type="match status" value="1"/>
</dbReference>
<protein>
    <recommendedName>
        <fullName evidence="5">Aminopeptidase N</fullName>
        <ecNumber evidence="4">3.4.11.2</ecNumber>
    </recommendedName>
    <alternativeName>
        <fullName evidence="11">Alanine aminopeptidase</fullName>
    </alternativeName>
    <alternativeName>
        <fullName evidence="12">Lysyl aminopeptidase</fullName>
    </alternativeName>
</protein>
<dbReference type="GO" id="GO:0006508">
    <property type="term" value="P:proteolysis"/>
    <property type="evidence" value="ECO:0007669"/>
    <property type="project" value="UniProtKB-KW"/>
</dbReference>
<dbReference type="Pfam" id="PF01433">
    <property type="entry name" value="Peptidase_M1"/>
    <property type="match status" value="1"/>
</dbReference>
<dbReference type="CDD" id="cd09603">
    <property type="entry name" value="M1_APN_like"/>
    <property type="match status" value="1"/>
</dbReference>
<evidence type="ECO:0000256" key="1">
    <source>
        <dbReference type="ARBA" id="ARBA00000098"/>
    </source>
</evidence>
<evidence type="ECO:0000256" key="4">
    <source>
        <dbReference type="ARBA" id="ARBA00012564"/>
    </source>
</evidence>
<dbReference type="EC" id="3.4.11.2" evidence="4"/>
<dbReference type="EMBL" id="CP045810">
    <property type="protein sequence ID" value="QHN41287.1"/>
    <property type="molecule type" value="Genomic_DNA"/>
</dbReference>
<reference evidence="15" key="1">
    <citation type="journal article" date="2021" name="Nat. Microbiol.">
        <title>Cocultivation of an ultrasmall environmental parasitic bacterium with lytic ability against bacteria associated with wastewater foams.</title>
        <authorList>
            <person name="Batinovic S."/>
            <person name="Rose J.J.A."/>
            <person name="Ratcliffe J."/>
            <person name="Seviour R.J."/>
            <person name="Petrovski S."/>
        </authorList>
    </citation>
    <scope>NUCLEOTIDE SEQUENCE</scope>
    <source>
        <strain evidence="15">CON44</strain>
    </source>
</reference>
<dbReference type="PANTHER" id="PTHR11533">
    <property type="entry name" value="PROTEASE M1 ZINC METALLOPROTEASE"/>
    <property type="match status" value="1"/>
</dbReference>
<accession>A0A857L1M2</accession>
<dbReference type="GO" id="GO:0016285">
    <property type="term" value="F:alanyl aminopeptidase activity"/>
    <property type="evidence" value="ECO:0007669"/>
    <property type="project" value="UniProtKB-EC"/>
</dbReference>
<comment type="cofactor">
    <cofactor evidence="2">
        <name>Zn(2+)</name>
        <dbReference type="ChEBI" id="CHEBI:29105"/>
    </cofactor>
</comment>
<evidence type="ECO:0000256" key="5">
    <source>
        <dbReference type="ARBA" id="ARBA00015611"/>
    </source>
</evidence>
<keyword evidence="7" id="KW-0479">Metal-binding</keyword>
<evidence type="ECO:0000259" key="13">
    <source>
        <dbReference type="Pfam" id="PF01433"/>
    </source>
</evidence>
<keyword evidence="9" id="KW-0862">Zinc</keyword>
<dbReference type="AlphaFoldDB" id="A0A857L1M2"/>
<evidence type="ECO:0000256" key="8">
    <source>
        <dbReference type="ARBA" id="ARBA00022801"/>
    </source>
</evidence>
<gene>
    <name evidence="15" type="ORF">GII30_20825</name>
</gene>
<dbReference type="Pfam" id="PF17900">
    <property type="entry name" value="Peptidase_M1_N"/>
    <property type="match status" value="1"/>
</dbReference>
<feature type="domain" description="Aminopeptidase N-like N-terminal" evidence="14">
    <location>
        <begin position="38"/>
        <end position="208"/>
    </location>
</feature>
<name>A0A857L1M2_9ACTN</name>
<evidence type="ECO:0000256" key="11">
    <source>
        <dbReference type="ARBA" id="ARBA00029811"/>
    </source>
</evidence>
<dbReference type="InterPro" id="IPR042097">
    <property type="entry name" value="Aminopeptidase_N-like_N_sf"/>
</dbReference>
<dbReference type="GO" id="GO:0008237">
    <property type="term" value="F:metallopeptidase activity"/>
    <property type="evidence" value="ECO:0007669"/>
    <property type="project" value="UniProtKB-KW"/>
</dbReference>
<dbReference type="SUPFAM" id="SSF63737">
    <property type="entry name" value="Leukotriene A4 hydrolase N-terminal domain"/>
    <property type="match status" value="1"/>
</dbReference>
<proteinExistence type="inferred from homology"/>
<evidence type="ECO:0000313" key="15">
    <source>
        <dbReference type="EMBL" id="QHN41287.1"/>
    </source>
</evidence>